<proteinExistence type="inferred from homology"/>
<evidence type="ECO:0000313" key="3">
    <source>
        <dbReference type="EMBL" id="MBD3931239.1"/>
    </source>
</evidence>
<protein>
    <submittedName>
        <fullName evidence="3">Universal stress protein</fullName>
    </submittedName>
</protein>
<organism evidence="3 4">
    <name type="scientific">Streptomyces chumphonensis</name>
    <dbReference type="NCBI Taxonomy" id="1214925"/>
    <lineage>
        <taxon>Bacteria</taxon>
        <taxon>Bacillati</taxon>
        <taxon>Actinomycetota</taxon>
        <taxon>Actinomycetes</taxon>
        <taxon>Kitasatosporales</taxon>
        <taxon>Streptomycetaceae</taxon>
        <taxon>Streptomyces</taxon>
    </lineage>
</organism>
<dbReference type="EMBL" id="JACXYU010000002">
    <property type="protein sequence ID" value="MBD3931239.1"/>
    <property type="molecule type" value="Genomic_DNA"/>
</dbReference>
<comment type="similarity">
    <text evidence="1">Belongs to the universal stress protein A family.</text>
</comment>
<dbReference type="PANTHER" id="PTHR31964">
    <property type="entry name" value="ADENINE NUCLEOTIDE ALPHA HYDROLASES-LIKE SUPERFAMILY PROTEIN"/>
    <property type="match status" value="1"/>
</dbReference>
<dbReference type="AlphaFoldDB" id="A0A927EW92"/>
<reference evidence="3" key="1">
    <citation type="submission" date="2020-09" db="EMBL/GenBank/DDBJ databases">
        <title>Secondary metabolite and genome analysis of marine Streptomyces chumphonensis KK1-2T.</title>
        <authorList>
            <person name="Phongsopitanun W."/>
            <person name="Kanchanasin P."/>
            <person name="Pittayakhajonwut P."/>
            <person name="Suwanborirux K."/>
            <person name="Tanasupawat S."/>
        </authorList>
    </citation>
    <scope>NUCLEOTIDE SEQUENCE</scope>
    <source>
        <strain evidence="3">KK1-2</strain>
    </source>
</reference>
<comment type="caution">
    <text evidence="3">The sequence shown here is derived from an EMBL/GenBank/DDBJ whole genome shotgun (WGS) entry which is preliminary data.</text>
</comment>
<evidence type="ECO:0000256" key="1">
    <source>
        <dbReference type="ARBA" id="ARBA00008791"/>
    </source>
</evidence>
<feature type="domain" description="UspA" evidence="2">
    <location>
        <begin position="153"/>
        <end position="296"/>
    </location>
</feature>
<dbReference type="PANTHER" id="PTHR31964:SF113">
    <property type="entry name" value="USPA DOMAIN-CONTAINING PROTEIN"/>
    <property type="match status" value="1"/>
</dbReference>
<dbReference type="RefSeq" id="WP_191208536.1">
    <property type="nucleotide sequence ID" value="NZ_BAABKL010000032.1"/>
</dbReference>
<dbReference type="Gene3D" id="3.40.50.620">
    <property type="entry name" value="HUPs"/>
    <property type="match status" value="2"/>
</dbReference>
<accession>A0A927EW92</accession>
<gene>
    <name evidence="3" type="ORF">IF129_06645</name>
</gene>
<dbReference type="InterPro" id="IPR014729">
    <property type="entry name" value="Rossmann-like_a/b/a_fold"/>
</dbReference>
<dbReference type="InterPro" id="IPR006015">
    <property type="entry name" value="Universal_stress_UspA"/>
</dbReference>
<sequence>MGGLPVIAAVDGSEPSLRALDWAVQAARLHGAELLVAHVWPWPPNIHGAPEPPPTAPPAVEDPVLDGVRERLAGREGMPETRFTTLSGTPSAALPELGGQGRLLVLGSRGRGGFASLLLGSNGRACAVHAGCPVVVVPHHERGRGAVAEPVGRVVLGLEPQETVDAVVDFAFREALLRGAQLQVVTTYPVPFSTLTLLGAPQMDLTDPEGPQIARETGQEQRERLEHATRGRASEVDVDWVVAPGDAAGRLVDASDAADLVVVGRHRHRLRHAGMFVGSVSNAVLLHARCPIAVVPPPDH</sequence>
<name>A0A927EW92_9ACTN</name>
<dbReference type="Pfam" id="PF00582">
    <property type="entry name" value="Usp"/>
    <property type="match status" value="2"/>
</dbReference>
<dbReference type="PRINTS" id="PR01438">
    <property type="entry name" value="UNVRSLSTRESS"/>
</dbReference>
<feature type="domain" description="UspA" evidence="2">
    <location>
        <begin position="6"/>
        <end position="138"/>
    </location>
</feature>
<evidence type="ECO:0000259" key="2">
    <source>
        <dbReference type="Pfam" id="PF00582"/>
    </source>
</evidence>
<evidence type="ECO:0000313" key="4">
    <source>
        <dbReference type="Proteomes" id="UP000632289"/>
    </source>
</evidence>
<dbReference type="Proteomes" id="UP000632289">
    <property type="component" value="Unassembled WGS sequence"/>
</dbReference>
<dbReference type="InterPro" id="IPR006016">
    <property type="entry name" value="UspA"/>
</dbReference>
<keyword evidence="4" id="KW-1185">Reference proteome</keyword>
<dbReference type="SUPFAM" id="SSF52402">
    <property type="entry name" value="Adenine nucleotide alpha hydrolases-like"/>
    <property type="match status" value="2"/>
</dbReference>